<evidence type="ECO:0000313" key="9">
    <source>
        <dbReference type="Proteomes" id="UP000475862"/>
    </source>
</evidence>
<reference evidence="8 9" key="1">
    <citation type="submission" date="2019-08" db="EMBL/GenBank/DDBJ databases">
        <title>The genome of the soybean aphid Biotype 1, its phylome, world population structure and adaptation to the North American continent.</title>
        <authorList>
            <person name="Giordano R."/>
            <person name="Donthu R.K."/>
            <person name="Hernandez A.G."/>
            <person name="Wright C.L."/>
            <person name="Zimin A.V."/>
        </authorList>
    </citation>
    <scope>NUCLEOTIDE SEQUENCE [LARGE SCALE GENOMIC DNA]</scope>
    <source>
        <tissue evidence="8">Whole aphids</tissue>
    </source>
</reference>
<evidence type="ECO:0000256" key="5">
    <source>
        <dbReference type="PROSITE-ProRule" id="PRU00309"/>
    </source>
</evidence>
<dbReference type="PROSITE" id="PS50950">
    <property type="entry name" value="ZF_THAP"/>
    <property type="match status" value="1"/>
</dbReference>
<accession>A0A6G0SV59</accession>
<dbReference type="Proteomes" id="UP000475862">
    <property type="component" value="Unassembled WGS sequence"/>
</dbReference>
<gene>
    <name evidence="8" type="ORF">AGLY_017412</name>
</gene>
<evidence type="ECO:0000256" key="1">
    <source>
        <dbReference type="ARBA" id="ARBA00022723"/>
    </source>
</evidence>
<dbReference type="GO" id="GO:0008270">
    <property type="term" value="F:zinc ion binding"/>
    <property type="evidence" value="ECO:0007669"/>
    <property type="project" value="UniProtKB-KW"/>
</dbReference>
<feature type="domain" description="THAP-type" evidence="7">
    <location>
        <begin position="1"/>
        <end position="75"/>
    </location>
</feature>
<evidence type="ECO:0000256" key="3">
    <source>
        <dbReference type="ARBA" id="ARBA00022833"/>
    </source>
</evidence>
<keyword evidence="2 5" id="KW-0863">Zinc-finger</keyword>
<dbReference type="Pfam" id="PF21788">
    <property type="entry name" value="TNP-like_GBD"/>
    <property type="match status" value="1"/>
</dbReference>
<dbReference type="GO" id="GO:0003677">
    <property type="term" value="F:DNA binding"/>
    <property type="evidence" value="ECO:0007669"/>
    <property type="project" value="UniProtKB-UniRule"/>
</dbReference>
<dbReference type="InterPro" id="IPR048366">
    <property type="entry name" value="TNP-like_GBD"/>
</dbReference>
<evidence type="ECO:0000256" key="2">
    <source>
        <dbReference type="ARBA" id="ARBA00022771"/>
    </source>
</evidence>
<dbReference type="Pfam" id="PF21787">
    <property type="entry name" value="TNP-like_RNaseH_N"/>
    <property type="match status" value="1"/>
</dbReference>
<evidence type="ECO:0000256" key="4">
    <source>
        <dbReference type="ARBA" id="ARBA00023125"/>
    </source>
</evidence>
<keyword evidence="1" id="KW-0479">Metal-binding</keyword>
<name>A0A6G0SV59_APHGL</name>
<dbReference type="OrthoDB" id="6627344at2759"/>
<dbReference type="InterPro" id="IPR048365">
    <property type="entry name" value="TNP-like_RNaseH_N"/>
</dbReference>
<dbReference type="EMBL" id="VYZN01001597">
    <property type="protein sequence ID" value="KAE9522152.1"/>
    <property type="molecule type" value="Genomic_DNA"/>
</dbReference>
<keyword evidence="4 5" id="KW-0238">DNA-binding</keyword>
<protein>
    <recommendedName>
        <fullName evidence="7">THAP-type domain-containing protein</fullName>
    </recommendedName>
</protein>
<organism evidence="8 9">
    <name type="scientific">Aphis glycines</name>
    <name type="common">Soybean aphid</name>
    <dbReference type="NCBI Taxonomy" id="307491"/>
    <lineage>
        <taxon>Eukaryota</taxon>
        <taxon>Metazoa</taxon>
        <taxon>Ecdysozoa</taxon>
        <taxon>Arthropoda</taxon>
        <taxon>Hexapoda</taxon>
        <taxon>Insecta</taxon>
        <taxon>Pterygota</taxon>
        <taxon>Neoptera</taxon>
        <taxon>Paraneoptera</taxon>
        <taxon>Hemiptera</taxon>
        <taxon>Sternorrhyncha</taxon>
        <taxon>Aphidomorpha</taxon>
        <taxon>Aphidoidea</taxon>
        <taxon>Aphididae</taxon>
        <taxon>Aphidini</taxon>
        <taxon>Aphis</taxon>
        <taxon>Aphis</taxon>
    </lineage>
</organism>
<feature type="coiled-coil region" evidence="6">
    <location>
        <begin position="196"/>
        <end position="230"/>
    </location>
</feature>
<dbReference type="InterPro" id="IPR006612">
    <property type="entry name" value="THAP_Znf"/>
</dbReference>
<dbReference type="Pfam" id="PF05485">
    <property type="entry name" value="THAP"/>
    <property type="match status" value="1"/>
</dbReference>
<comment type="caution">
    <text evidence="8">The sequence shown here is derived from an EMBL/GenBank/DDBJ whole genome shotgun (WGS) entry which is preliminary data.</text>
</comment>
<dbReference type="SUPFAM" id="SSF57716">
    <property type="entry name" value="Glucocorticoid receptor-like (DNA-binding domain)"/>
    <property type="match status" value="1"/>
</dbReference>
<evidence type="ECO:0000313" key="8">
    <source>
        <dbReference type="EMBL" id="KAE9522152.1"/>
    </source>
</evidence>
<proteinExistence type="predicted"/>
<keyword evidence="3" id="KW-0862">Zinc</keyword>
<evidence type="ECO:0000259" key="7">
    <source>
        <dbReference type="PROSITE" id="PS50950"/>
    </source>
</evidence>
<keyword evidence="9" id="KW-1185">Reference proteome</keyword>
<sequence>MPSCFVCNRARTSSSKLPSDQTVRNKWLNFVIENNSDVNNIIQHSLLCSSYFDQSLFINHKNTRRLSKTAVPNIKISRVKSSKNVYPEIGEVSQSYSVPFNVDIERKLVKLPTNTVDSGQSEISVEELSPLDISMLSNNSFTVSSSRHLSAERSIAIVVNRDMKSSYLAAASIVSDKNTPKRLFLKRGVCKLFSEVEIKNKKLKLLQQSLKQANKKIATLKSIIVQLKNQNLLTDDASNILLDSFGTGMDNDNLEKAKQCLVFMVVSINENCKIPIGYFLNTNLNGSQKAELTNHALILLKDTGISVVSLIFDGCSSNLTMVQILGCDLNISTLKTKFDDVVIFLDATHMIKLVRNAFRDREIFKDSDGNLIDFNFVKQLFVLQENEGCHMANKLRKSHIFFFKQKMKVKLASQLLSQSVADALKFCKYNLGLEDFENVDGTVKFIKCLMLVLTFLTLGQSDALRTKKPFVMTILSR</sequence>
<evidence type="ECO:0000256" key="6">
    <source>
        <dbReference type="SAM" id="Coils"/>
    </source>
</evidence>
<keyword evidence="6" id="KW-0175">Coiled coil</keyword>
<dbReference type="AlphaFoldDB" id="A0A6G0SV59"/>